<dbReference type="Proteomes" id="UP001215598">
    <property type="component" value="Unassembled WGS sequence"/>
</dbReference>
<feature type="compositionally biased region" description="Basic residues" evidence="1">
    <location>
        <begin position="105"/>
        <end position="117"/>
    </location>
</feature>
<protein>
    <submittedName>
        <fullName evidence="2">Uncharacterized protein</fullName>
    </submittedName>
</protein>
<feature type="region of interest" description="Disordered" evidence="1">
    <location>
        <begin position="1"/>
        <end position="51"/>
    </location>
</feature>
<keyword evidence="3" id="KW-1185">Reference proteome</keyword>
<reference evidence="2" key="1">
    <citation type="submission" date="2023-03" db="EMBL/GenBank/DDBJ databases">
        <title>Massive genome expansion in bonnet fungi (Mycena s.s.) driven by repeated elements and novel gene families across ecological guilds.</title>
        <authorList>
            <consortium name="Lawrence Berkeley National Laboratory"/>
            <person name="Harder C.B."/>
            <person name="Miyauchi S."/>
            <person name="Viragh M."/>
            <person name="Kuo A."/>
            <person name="Thoen E."/>
            <person name="Andreopoulos B."/>
            <person name="Lu D."/>
            <person name="Skrede I."/>
            <person name="Drula E."/>
            <person name="Henrissat B."/>
            <person name="Morin E."/>
            <person name="Kohler A."/>
            <person name="Barry K."/>
            <person name="LaButti K."/>
            <person name="Morin E."/>
            <person name="Salamov A."/>
            <person name="Lipzen A."/>
            <person name="Mereny Z."/>
            <person name="Hegedus B."/>
            <person name="Baldrian P."/>
            <person name="Stursova M."/>
            <person name="Weitz H."/>
            <person name="Taylor A."/>
            <person name="Grigoriev I.V."/>
            <person name="Nagy L.G."/>
            <person name="Martin F."/>
            <person name="Kauserud H."/>
        </authorList>
    </citation>
    <scope>NUCLEOTIDE SEQUENCE</scope>
    <source>
        <strain evidence="2">CBHHK182m</strain>
    </source>
</reference>
<proteinExistence type="predicted"/>
<dbReference type="EMBL" id="JARKIB010000310">
    <property type="protein sequence ID" value="KAJ7715316.1"/>
    <property type="molecule type" value="Genomic_DNA"/>
</dbReference>
<evidence type="ECO:0000256" key="1">
    <source>
        <dbReference type="SAM" id="MobiDB-lite"/>
    </source>
</evidence>
<comment type="caution">
    <text evidence="2">The sequence shown here is derived from an EMBL/GenBank/DDBJ whole genome shotgun (WGS) entry which is preliminary data.</text>
</comment>
<dbReference type="AlphaFoldDB" id="A0AAD7MGJ1"/>
<feature type="region of interest" description="Disordered" evidence="1">
    <location>
        <begin position="73"/>
        <end position="152"/>
    </location>
</feature>
<evidence type="ECO:0000313" key="3">
    <source>
        <dbReference type="Proteomes" id="UP001215598"/>
    </source>
</evidence>
<accession>A0AAD7MGJ1</accession>
<sequence>MAVALGTESAATTAAAADDEDGGEGGGEGGEAHPRAQGDVYPRAQGEQDNSELVRLLRSMSLKQDKLTQEVERLGKQNEHLESIIAKQSESTSSDRGNPPSRGTLLRKKKAGKRNGRHVAIPASSEDADSEPELNNYPFSTQGGGGGARKKK</sequence>
<gene>
    <name evidence="2" type="ORF">B0H16DRAFT_1701734</name>
</gene>
<organism evidence="2 3">
    <name type="scientific">Mycena metata</name>
    <dbReference type="NCBI Taxonomy" id="1033252"/>
    <lineage>
        <taxon>Eukaryota</taxon>
        <taxon>Fungi</taxon>
        <taxon>Dikarya</taxon>
        <taxon>Basidiomycota</taxon>
        <taxon>Agaricomycotina</taxon>
        <taxon>Agaricomycetes</taxon>
        <taxon>Agaricomycetidae</taxon>
        <taxon>Agaricales</taxon>
        <taxon>Marasmiineae</taxon>
        <taxon>Mycenaceae</taxon>
        <taxon>Mycena</taxon>
    </lineage>
</organism>
<feature type="compositionally biased region" description="Low complexity" evidence="1">
    <location>
        <begin position="1"/>
        <end position="16"/>
    </location>
</feature>
<feature type="compositionally biased region" description="Basic and acidic residues" evidence="1">
    <location>
        <begin position="73"/>
        <end position="82"/>
    </location>
</feature>
<evidence type="ECO:0000313" key="2">
    <source>
        <dbReference type="EMBL" id="KAJ7715316.1"/>
    </source>
</evidence>
<feature type="compositionally biased region" description="Polar residues" evidence="1">
    <location>
        <begin position="86"/>
        <end position="96"/>
    </location>
</feature>
<feature type="compositionally biased region" description="Gly residues" evidence="1">
    <location>
        <begin position="142"/>
        <end position="152"/>
    </location>
</feature>
<name>A0AAD7MGJ1_9AGAR</name>